<dbReference type="InterPro" id="IPR001867">
    <property type="entry name" value="OmpR/PhoB-type_DNA-bd"/>
</dbReference>
<dbReference type="PROSITE" id="PS50005">
    <property type="entry name" value="TPR"/>
    <property type="match status" value="1"/>
</dbReference>
<dbReference type="InterPro" id="IPR051677">
    <property type="entry name" value="AfsR-DnrI-RedD_regulator"/>
</dbReference>
<gene>
    <name evidence="8" type="primary">afsR_3</name>
    <name evidence="8" type="ORF">GCM10009850_080560</name>
</gene>
<dbReference type="SUPFAM" id="SSF46894">
    <property type="entry name" value="C-terminal effector domain of the bipartite response regulators"/>
    <property type="match status" value="1"/>
</dbReference>
<evidence type="ECO:0000259" key="7">
    <source>
        <dbReference type="SMART" id="SM01043"/>
    </source>
</evidence>
<reference evidence="8 9" key="1">
    <citation type="journal article" date="2019" name="Int. J. Syst. Evol. Microbiol.">
        <title>The Global Catalogue of Microorganisms (GCM) 10K type strain sequencing project: providing services to taxonomists for standard genome sequencing and annotation.</title>
        <authorList>
            <consortium name="The Broad Institute Genomics Platform"/>
            <consortium name="The Broad Institute Genome Sequencing Center for Infectious Disease"/>
            <person name="Wu L."/>
            <person name="Ma J."/>
        </authorList>
    </citation>
    <scope>NUCLEOTIDE SEQUENCE [LARGE SCALE GENOMIC DNA]</scope>
    <source>
        <strain evidence="8 9">JCM 16114</strain>
    </source>
</reference>
<dbReference type="PRINTS" id="PR00364">
    <property type="entry name" value="DISEASERSIST"/>
</dbReference>
<dbReference type="SUPFAM" id="SSF48452">
    <property type="entry name" value="TPR-like"/>
    <property type="match status" value="2"/>
</dbReference>
<keyword evidence="5" id="KW-0802">TPR repeat</keyword>
<keyword evidence="2" id="KW-0805">Transcription regulation</keyword>
<accession>A0ABN3CT15</accession>
<organism evidence="8 9">
    <name type="scientific">Nonomuraea monospora</name>
    <dbReference type="NCBI Taxonomy" id="568818"/>
    <lineage>
        <taxon>Bacteria</taxon>
        <taxon>Bacillati</taxon>
        <taxon>Actinomycetota</taxon>
        <taxon>Actinomycetes</taxon>
        <taxon>Streptosporangiales</taxon>
        <taxon>Streptosporangiaceae</taxon>
        <taxon>Nonomuraea</taxon>
    </lineage>
</organism>
<dbReference type="InterPro" id="IPR027417">
    <property type="entry name" value="P-loop_NTPase"/>
</dbReference>
<dbReference type="InterPro" id="IPR016032">
    <property type="entry name" value="Sig_transdc_resp-reg_C-effctor"/>
</dbReference>
<dbReference type="InterPro" id="IPR019734">
    <property type="entry name" value="TPR_rpt"/>
</dbReference>
<evidence type="ECO:0000256" key="5">
    <source>
        <dbReference type="PROSITE-ProRule" id="PRU00339"/>
    </source>
</evidence>
<evidence type="ECO:0000256" key="3">
    <source>
        <dbReference type="ARBA" id="ARBA00023125"/>
    </source>
</evidence>
<sequence length="963" mass="103543">MGQLRMSVEINLLGPLEVTVDGAPVRLAGARRVGVLARLALSAGQVVSSERMAADVWDGSPVSTVGKQLHIVISKLREALPGHVIATVPGGYRLDLPPESLDVHRFSQLTRRARATRDAPTAIGLYERALALWRGEALHGMGEVWARIEAARLEQERLTVLEDCVDLRLSTGDHHAVLSELTVHVEAHPLRERPRAQLMLALYRAARPAEALALYQETRRAMADELGIEPGAELRRLQRAVLAGDPALDLAPDLGPGSDSGRRPADVRVVPAELPADTPAFTARTAEITWLDKVLTGVTPGSRALSDAAPVSGAAPGSVAIAAIDGPGGIGKSALAIHAAHAAVDRFPDGALYVDLHGATAGLPPADPLQVLGRLLRSLGVDAAAVPSTMEEATANYRSITATRKVLVLLDNALDASQVRPLVPAGPGCAVIVTSRRRLASLDGAEHLHLTGLDDHDATALLARITGGRRVQAEPADADRIAALCGGLPLALRISAARLAARPDWTLSYLAGRLADATGRLDVLSHADLAVRTAIAVSHHHLREEPAGQDASRLFTLLGLLDTPTHTTAATAALTDWPAHRAEAALDRLLDARLLEPAGLDRYRMHDLIRLYAREQAVLDHPEPERRAAVRRAFHHYLAGAKSASLLLDPSSAHALADYDGDRPGVALATAQEADLWTEQESDNLLAAAYQAASIQDDPRTAIGLACALYWPFVRRCLHRELIDLHTRTLEIAVASGDLAAQGLEHHLLGDRNQAMGRFSVSAEHLEQALVCWKQADRPRRMMSTYNGLGITYAQLRRYDDALAAMENGQALAEAGALPDLRAIFLSNRAVIYDKLGRLDEAIATARASLAIWQELDNPARKGLAYDTLAHAHRSAGQLGEAESAYRQAITLQQESGHHFGVATSAWGLGQTCHDLGRQDEAWTWWRRSLDLLHDVGLLTREQVDQHLAQTVPDTPAPILNVL</sequence>
<dbReference type="InterPro" id="IPR005158">
    <property type="entry name" value="BTAD"/>
</dbReference>
<proteinExistence type="inferred from homology"/>
<dbReference type="PANTHER" id="PTHR35807">
    <property type="entry name" value="TRANSCRIPTIONAL REGULATOR REDD-RELATED"/>
    <property type="match status" value="1"/>
</dbReference>
<dbReference type="SMART" id="SM01043">
    <property type="entry name" value="BTAD"/>
    <property type="match status" value="1"/>
</dbReference>
<comment type="similarity">
    <text evidence="1">Belongs to the AfsR/DnrI/RedD regulatory family.</text>
</comment>
<dbReference type="Proteomes" id="UP001499843">
    <property type="component" value="Unassembled WGS sequence"/>
</dbReference>
<dbReference type="SUPFAM" id="SSF52540">
    <property type="entry name" value="P-loop containing nucleoside triphosphate hydrolases"/>
    <property type="match status" value="1"/>
</dbReference>
<dbReference type="SMART" id="SM00862">
    <property type="entry name" value="Trans_reg_C"/>
    <property type="match status" value="1"/>
</dbReference>
<dbReference type="EMBL" id="BAAAQX010000027">
    <property type="protein sequence ID" value="GAA2212594.1"/>
    <property type="molecule type" value="Genomic_DNA"/>
</dbReference>
<dbReference type="Pfam" id="PF13424">
    <property type="entry name" value="TPR_12"/>
    <property type="match status" value="1"/>
</dbReference>
<feature type="repeat" description="TPR" evidence="5">
    <location>
        <begin position="863"/>
        <end position="896"/>
    </location>
</feature>
<dbReference type="PANTHER" id="PTHR35807:SF1">
    <property type="entry name" value="TRANSCRIPTIONAL REGULATOR REDD"/>
    <property type="match status" value="1"/>
</dbReference>
<keyword evidence="4" id="KW-0804">Transcription</keyword>
<comment type="caution">
    <text evidence="8">The sequence shown here is derived from an EMBL/GenBank/DDBJ whole genome shotgun (WGS) entry which is preliminary data.</text>
</comment>
<dbReference type="Gene3D" id="1.25.40.10">
    <property type="entry name" value="Tetratricopeptide repeat domain"/>
    <property type="match status" value="3"/>
</dbReference>
<evidence type="ECO:0000256" key="4">
    <source>
        <dbReference type="ARBA" id="ARBA00023163"/>
    </source>
</evidence>
<dbReference type="Gene3D" id="3.40.50.300">
    <property type="entry name" value="P-loop containing nucleotide triphosphate hydrolases"/>
    <property type="match status" value="1"/>
</dbReference>
<name>A0ABN3CT15_9ACTN</name>
<dbReference type="Pfam" id="PF03704">
    <property type="entry name" value="BTAD"/>
    <property type="match status" value="1"/>
</dbReference>
<feature type="domain" description="Bacterial transcriptional activator" evidence="7">
    <location>
        <begin position="101"/>
        <end position="242"/>
    </location>
</feature>
<dbReference type="InterPro" id="IPR011990">
    <property type="entry name" value="TPR-like_helical_dom_sf"/>
</dbReference>
<dbReference type="SMART" id="SM00028">
    <property type="entry name" value="TPR"/>
    <property type="match status" value="4"/>
</dbReference>
<dbReference type="InterPro" id="IPR036388">
    <property type="entry name" value="WH-like_DNA-bd_sf"/>
</dbReference>
<dbReference type="CDD" id="cd15831">
    <property type="entry name" value="BTAD"/>
    <property type="match status" value="1"/>
</dbReference>
<keyword evidence="3" id="KW-0238">DNA-binding</keyword>
<protein>
    <submittedName>
        <fullName evidence="8">Transcriptional regulator AfsR</fullName>
    </submittedName>
</protein>
<evidence type="ECO:0000256" key="2">
    <source>
        <dbReference type="ARBA" id="ARBA00023015"/>
    </source>
</evidence>
<evidence type="ECO:0000256" key="1">
    <source>
        <dbReference type="ARBA" id="ARBA00005820"/>
    </source>
</evidence>
<evidence type="ECO:0000313" key="8">
    <source>
        <dbReference type="EMBL" id="GAA2212594.1"/>
    </source>
</evidence>
<evidence type="ECO:0000259" key="6">
    <source>
        <dbReference type="SMART" id="SM00862"/>
    </source>
</evidence>
<evidence type="ECO:0000313" key="9">
    <source>
        <dbReference type="Proteomes" id="UP001499843"/>
    </source>
</evidence>
<feature type="domain" description="OmpR/PhoB-type" evidence="6">
    <location>
        <begin position="22"/>
        <end position="94"/>
    </location>
</feature>
<keyword evidence="9" id="KW-1185">Reference proteome</keyword>
<dbReference type="Gene3D" id="1.10.10.10">
    <property type="entry name" value="Winged helix-like DNA-binding domain superfamily/Winged helix DNA-binding domain"/>
    <property type="match status" value="1"/>
</dbReference>